<evidence type="ECO:0000259" key="2">
    <source>
        <dbReference type="PROSITE" id="PS51029"/>
    </source>
</evidence>
<feature type="compositionally biased region" description="Basic and acidic residues" evidence="1">
    <location>
        <begin position="154"/>
        <end position="164"/>
    </location>
</feature>
<evidence type="ECO:0000256" key="1">
    <source>
        <dbReference type="SAM" id="MobiDB-lite"/>
    </source>
</evidence>
<protein>
    <submittedName>
        <fullName evidence="3">Jg20891 protein</fullName>
    </submittedName>
</protein>
<feature type="region of interest" description="Disordered" evidence="1">
    <location>
        <begin position="21"/>
        <end position="46"/>
    </location>
</feature>
<dbReference type="AlphaFoldDB" id="A0A8S4RKV4"/>
<accession>A0A8S4RKV4</accession>
<feature type="region of interest" description="Disordered" evidence="1">
    <location>
        <begin position="287"/>
        <end position="316"/>
    </location>
</feature>
<keyword evidence="4" id="KW-1185">Reference proteome</keyword>
<feature type="region of interest" description="Disordered" evidence="1">
    <location>
        <begin position="152"/>
        <end position="193"/>
    </location>
</feature>
<evidence type="ECO:0000313" key="3">
    <source>
        <dbReference type="EMBL" id="CAH2236672.1"/>
    </source>
</evidence>
<dbReference type="PANTHER" id="PTHR21505:SF8">
    <property type="entry name" value="DPT-YFP REPRESSOR BY OVEREXPRESSION, ISOFORM D-RELATED"/>
    <property type="match status" value="1"/>
</dbReference>
<dbReference type="PANTHER" id="PTHR21505">
    <property type="entry name" value="MADF DOMAIN-CONTAINING PROTEIN-RELATED"/>
    <property type="match status" value="1"/>
</dbReference>
<dbReference type="PROSITE" id="PS51029">
    <property type="entry name" value="MADF"/>
    <property type="match status" value="1"/>
</dbReference>
<dbReference type="InterPro" id="IPR006578">
    <property type="entry name" value="MADF-dom"/>
</dbReference>
<proteinExistence type="predicted"/>
<gene>
    <name evidence="3" type="primary">jg20891</name>
    <name evidence="3" type="ORF">PAEG_LOCUS14025</name>
</gene>
<evidence type="ECO:0000313" key="4">
    <source>
        <dbReference type="Proteomes" id="UP000838756"/>
    </source>
</evidence>
<dbReference type="EMBL" id="CAKXAJ010025217">
    <property type="protein sequence ID" value="CAH2236672.1"/>
    <property type="molecule type" value="Genomic_DNA"/>
</dbReference>
<dbReference type="Pfam" id="PF10545">
    <property type="entry name" value="MADF_DNA_bdg"/>
    <property type="match status" value="1"/>
</dbReference>
<feature type="domain" description="MADF" evidence="2">
    <location>
        <begin position="53"/>
        <end position="149"/>
    </location>
</feature>
<sequence length="345" mass="39796">MAERVQSSYIPSVSARPAMEADECYDSASASSPGAEHADPQTPPHYNAEPEKEFILKYESLPQLWDTSDIRYSNRFERYRALGQLLPIYQKVKPYATIEDIKKKINSLRSNYRRELKKYIASMKTGGSIVYYPKVWYFPYLNFLRKLENDDDQDKSMQRVEKTESTQSIQENRSSKPKSILQSLCSEPKSRSPVPTLKMRKKLYQEKFRPSHYSPNPYQNQHQCPKISNPLALEWSQTLARLDPLQRLYAKKAINDVLFEAELGSLHKHSVRINEASSYYIRTSPDEMSGAEDLADPPSSSIQKSDPISVKTNDSTSDVDCKFPITFLHCNLENDTHRRETEFGD</sequence>
<reference evidence="3" key="1">
    <citation type="submission" date="2022-03" db="EMBL/GenBank/DDBJ databases">
        <authorList>
            <person name="Lindestad O."/>
        </authorList>
    </citation>
    <scope>NUCLEOTIDE SEQUENCE</scope>
</reference>
<organism evidence="3 4">
    <name type="scientific">Pararge aegeria aegeria</name>
    <dbReference type="NCBI Taxonomy" id="348720"/>
    <lineage>
        <taxon>Eukaryota</taxon>
        <taxon>Metazoa</taxon>
        <taxon>Ecdysozoa</taxon>
        <taxon>Arthropoda</taxon>
        <taxon>Hexapoda</taxon>
        <taxon>Insecta</taxon>
        <taxon>Pterygota</taxon>
        <taxon>Neoptera</taxon>
        <taxon>Endopterygota</taxon>
        <taxon>Lepidoptera</taxon>
        <taxon>Glossata</taxon>
        <taxon>Ditrysia</taxon>
        <taxon>Papilionoidea</taxon>
        <taxon>Nymphalidae</taxon>
        <taxon>Satyrinae</taxon>
        <taxon>Satyrini</taxon>
        <taxon>Parargina</taxon>
        <taxon>Pararge</taxon>
    </lineage>
</organism>
<dbReference type="OrthoDB" id="6617753at2759"/>
<feature type="compositionally biased region" description="Polar residues" evidence="1">
    <location>
        <begin position="298"/>
        <end position="316"/>
    </location>
</feature>
<dbReference type="SMART" id="SM00595">
    <property type="entry name" value="MADF"/>
    <property type="match status" value="1"/>
</dbReference>
<dbReference type="Proteomes" id="UP000838756">
    <property type="component" value="Unassembled WGS sequence"/>
</dbReference>
<name>A0A8S4RKV4_9NEOP</name>
<comment type="caution">
    <text evidence="3">The sequence shown here is derived from an EMBL/GenBank/DDBJ whole genome shotgun (WGS) entry which is preliminary data.</text>
</comment>